<feature type="compositionally biased region" description="Low complexity" evidence="1">
    <location>
        <begin position="1"/>
        <end position="11"/>
    </location>
</feature>
<feature type="compositionally biased region" description="Polar residues" evidence="1">
    <location>
        <begin position="21"/>
        <end position="32"/>
    </location>
</feature>
<feature type="region of interest" description="Disordered" evidence="1">
    <location>
        <begin position="183"/>
        <end position="205"/>
    </location>
</feature>
<keyword evidence="3" id="KW-1185">Reference proteome</keyword>
<reference evidence="2" key="1">
    <citation type="journal article" date="2020" name="Mol. Plant Microbe Interact.">
        <title>Genome Sequence of the Biocontrol Agent Coniothyrium minitans strain Conio (IMI 134523).</title>
        <authorList>
            <person name="Patel D."/>
            <person name="Shittu T.A."/>
            <person name="Baroncelli R."/>
            <person name="Muthumeenakshi S."/>
            <person name="Osborne T.H."/>
            <person name="Janganan T.K."/>
            <person name="Sreenivasaprasad S."/>
        </authorList>
    </citation>
    <scope>NUCLEOTIDE SEQUENCE</scope>
    <source>
        <strain evidence="2">Conio</strain>
    </source>
</reference>
<evidence type="ECO:0000313" key="3">
    <source>
        <dbReference type="Proteomes" id="UP000756921"/>
    </source>
</evidence>
<evidence type="ECO:0000256" key="1">
    <source>
        <dbReference type="SAM" id="MobiDB-lite"/>
    </source>
</evidence>
<dbReference type="AlphaFoldDB" id="A0A9P6KRZ4"/>
<protein>
    <submittedName>
        <fullName evidence="2">Uncharacterized protein</fullName>
    </submittedName>
</protein>
<comment type="caution">
    <text evidence="2">The sequence shown here is derived from an EMBL/GenBank/DDBJ whole genome shotgun (WGS) entry which is preliminary data.</text>
</comment>
<organism evidence="2 3">
    <name type="scientific">Paraphaeosphaeria minitans</name>
    <dbReference type="NCBI Taxonomy" id="565426"/>
    <lineage>
        <taxon>Eukaryota</taxon>
        <taxon>Fungi</taxon>
        <taxon>Dikarya</taxon>
        <taxon>Ascomycota</taxon>
        <taxon>Pezizomycotina</taxon>
        <taxon>Dothideomycetes</taxon>
        <taxon>Pleosporomycetidae</taxon>
        <taxon>Pleosporales</taxon>
        <taxon>Massarineae</taxon>
        <taxon>Didymosphaeriaceae</taxon>
        <taxon>Paraphaeosphaeria</taxon>
    </lineage>
</organism>
<proteinExistence type="predicted"/>
<dbReference type="EMBL" id="WJXW01000004">
    <property type="protein sequence ID" value="KAF9736747.1"/>
    <property type="molecule type" value="Genomic_DNA"/>
</dbReference>
<accession>A0A9P6KRZ4</accession>
<dbReference type="Proteomes" id="UP000756921">
    <property type="component" value="Unassembled WGS sequence"/>
</dbReference>
<evidence type="ECO:0000313" key="2">
    <source>
        <dbReference type="EMBL" id="KAF9736747.1"/>
    </source>
</evidence>
<sequence length="265" mass="29022">MAFAGSSSSFSTARDLLRSPPHQTSRNSSYSFGATRAEGRRLSDGLRVDARLKDSTASHERITPKWAVAVVNGRSFTLPCELPRRRPACPPRVHGLPQSLAVKTVKTVKTVETVITPDRRRHSREKHIIDPQRPRISRLQRFMISSHPPTRTSETSGANTSELRPVRGLHVRHISCHQRTQLSGVVGSKSARPATTCPAKPREQARSPITQTAIIVISACDTQRDTNPMGAVSSILAQFLARVGRRIVGTPCTPEHPSGESQAVI</sequence>
<name>A0A9P6KRZ4_9PLEO</name>
<feature type="region of interest" description="Disordered" evidence="1">
    <location>
        <begin position="1"/>
        <end position="36"/>
    </location>
</feature>
<gene>
    <name evidence="2" type="ORF">PMIN01_04526</name>
</gene>